<dbReference type="GO" id="GO:0046677">
    <property type="term" value="P:response to antibiotic"/>
    <property type="evidence" value="ECO:0007669"/>
    <property type="project" value="UniProtKB-KW"/>
</dbReference>
<dbReference type="SUPFAM" id="SSF56601">
    <property type="entry name" value="beta-lactamase/transpeptidase-like"/>
    <property type="match status" value="1"/>
</dbReference>
<evidence type="ECO:0000256" key="7">
    <source>
        <dbReference type="SAM" id="SignalP"/>
    </source>
</evidence>
<name>A0A1I4LE34_9FIRM</name>
<dbReference type="Pfam" id="PF00905">
    <property type="entry name" value="Transpeptidase"/>
    <property type="match status" value="1"/>
</dbReference>
<feature type="chain" id="PRO_5039299650" description="beta-lactamase" evidence="7">
    <location>
        <begin position="22"/>
        <end position="274"/>
    </location>
</feature>
<organism evidence="9 10">
    <name type="scientific">Pelosinus propionicus DSM 13327</name>
    <dbReference type="NCBI Taxonomy" id="1123291"/>
    <lineage>
        <taxon>Bacteria</taxon>
        <taxon>Bacillati</taxon>
        <taxon>Bacillota</taxon>
        <taxon>Negativicutes</taxon>
        <taxon>Selenomonadales</taxon>
        <taxon>Sporomusaceae</taxon>
        <taxon>Pelosinus</taxon>
    </lineage>
</organism>
<dbReference type="GO" id="GO:0071555">
    <property type="term" value="P:cell wall organization"/>
    <property type="evidence" value="ECO:0007669"/>
    <property type="project" value="TreeGrafter"/>
</dbReference>
<dbReference type="OrthoDB" id="9762883at2"/>
<dbReference type="EMBL" id="FOTS01000024">
    <property type="protein sequence ID" value="SFL89073.1"/>
    <property type="molecule type" value="Genomic_DNA"/>
</dbReference>
<dbReference type="Gene3D" id="3.40.710.10">
    <property type="entry name" value="DD-peptidase/beta-lactamase superfamily"/>
    <property type="match status" value="1"/>
</dbReference>
<accession>A0A1I4LE34</accession>
<gene>
    <name evidence="9" type="ORF">SAMN04490355_102417</name>
</gene>
<dbReference type="InterPro" id="IPR001460">
    <property type="entry name" value="PCN-bd_Tpept"/>
</dbReference>
<dbReference type="InterPro" id="IPR050515">
    <property type="entry name" value="Beta-lactam/transpept"/>
</dbReference>
<dbReference type="PANTHER" id="PTHR30627:SF6">
    <property type="entry name" value="BETA-LACTAMASE YBXI-RELATED"/>
    <property type="match status" value="1"/>
</dbReference>
<feature type="signal peptide" evidence="7">
    <location>
        <begin position="1"/>
        <end position="21"/>
    </location>
</feature>
<dbReference type="RefSeq" id="WP_090938232.1">
    <property type="nucleotide sequence ID" value="NZ_FOTS01000024.1"/>
</dbReference>
<dbReference type="PANTHER" id="PTHR30627">
    <property type="entry name" value="PEPTIDOGLYCAN D,D-TRANSPEPTIDASE"/>
    <property type="match status" value="1"/>
</dbReference>
<dbReference type="NCBIfam" id="NF012161">
    <property type="entry name" value="bla_class_D_main"/>
    <property type="match status" value="1"/>
</dbReference>
<comment type="catalytic activity">
    <reaction evidence="1">
        <text>a beta-lactam + H2O = a substituted beta-amino acid</text>
        <dbReference type="Rhea" id="RHEA:20401"/>
        <dbReference type="ChEBI" id="CHEBI:15377"/>
        <dbReference type="ChEBI" id="CHEBI:35627"/>
        <dbReference type="ChEBI" id="CHEBI:140347"/>
        <dbReference type="EC" id="3.5.2.6"/>
    </reaction>
</comment>
<dbReference type="PROSITE" id="PS51257">
    <property type="entry name" value="PROKAR_LIPOPROTEIN"/>
    <property type="match status" value="1"/>
</dbReference>
<proteinExistence type="inferred from homology"/>
<comment type="similarity">
    <text evidence="2">Belongs to the class-D beta-lactamase family.</text>
</comment>
<keyword evidence="6" id="KW-0046">Antibiotic resistance</keyword>
<dbReference type="InterPro" id="IPR012338">
    <property type="entry name" value="Beta-lactam/transpept-like"/>
</dbReference>
<evidence type="ECO:0000256" key="1">
    <source>
        <dbReference type="ARBA" id="ARBA00001526"/>
    </source>
</evidence>
<dbReference type="GO" id="GO:0008800">
    <property type="term" value="F:beta-lactamase activity"/>
    <property type="evidence" value="ECO:0007669"/>
    <property type="project" value="UniProtKB-EC"/>
</dbReference>
<evidence type="ECO:0000256" key="3">
    <source>
        <dbReference type="ARBA" id="ARBA00012865"/>
    </source>
</evidence>
<protein>
    <recommendedName>
        <fullName evidence="3">beta-lactamase</fullName>
        <ecNumber evidence="3">3.5.2.6</ecNumber>
    </recommendedName>
</protein>
<evidence type="ECO:0000256" key="6">
    <source>
        <dbReference type="ARBA" id="ARBA00023251"/>
    </source>
</evidence>
<dbReference type="GO" id="GO:0008658">
    <property type="term" value="F:penicillin binding"/>
    <property type="evidence" value="ECO:0007669"/>
    <property type="project" value="InterPro"/>
</dbReference>
<reference evidence="10" key="1">
    <citation type="submission" date="2016-10" db="EMBL/GenBank/DDBJ databases">
        <authorList>
            <person name="Varghese N."/>
            <person name="Submissions S."/>
        </authorList>
    </citation>
    <scope>NUCLEOTIDE SEQUENCE [LARGE SCALE GENOMIC DNA]</scope>
    <source>
        <strain evidence="10">DSM 13327</strain>
    </source>
</reference>
<dbReference type="STRING" id="1123291.SAMN04490355_102417"/>
<dbReference type="EC" id="3.5.2.6" evidence="3"/>
<dbReference type="GO" id="GO:0005886">
    <property type="term" value="C:plasma membrane"/>
    <property type="evidence" value="ECO:0007669"/>
    <property type="project" value="TreeGrafter"/>
</dbReference>
<evidence type="ECO:0000313" key="10">
    <source>
        <dbReference type="Proteomes" id="UP000199520"/>
    </source>
</evidence>
<dbReference type="Proteomes" id="UP000199520">
    <property type="component" value="Unassembled WGS sequence"/>
</dbReference>
<keyword evidence="4 7" id="KW-0732">Signal</keyword>
<evidence type="ECO:0000259" key="8">
    <source>
        <dbReference type="Pfam" id="PF00905"/>
    </source>
</evidence>
<evidence type="ECO:0000256" key="4">
    <source>
        <dbReference type="ARBA" id="ARBA00022729"/>
    </source>
</evidence>
<feature type="domain" description="Penicillin-binding protein transpeptidase" evidence="8">
    <location>
        <begin position="67"/>
        <end position="266"/>
    </location>
</feature>
<keyword evidence="10" id="KW-1185">Reference proteome</keyword>
<evidence type="ECO:0000256" key="2">
    <source>
        <dbReference type="ARBA" id="ARBA00007898"/>
    </source>
</evidence>
<dbReference type="AlphaFoldDB" id="A0A1I4LE34"/>
<keyword evidence="5" id="KW-0378">Hydrolase</keyword>
<sequence length="274" mass="31085">MKKQRIVMLIILFLMVGSVAASCSSKIKSPESLDVAAVNVDEFFSKGEGTFILKDLESEKMFVYNKERAGNQTTPNSTFKIMNSLIGLQVKAVKDEYEIKHWDGTKRTLDNWNQDHTLGSGMRNSVVWYYQEMARDIGKERMQEWLDRCSYGNRDISGGIDRFWLNSSLKISPLEQIDFLEGLYRETLPFDKGVMKTVKRIMIQQEGDEYILYGKTGSSGFENGLSTGWFVGVVVIKGHPYAFATNLDSQEGIAGPVAKKVTIEILQKYNLITR</sequence>
<evidence type="ECO:0000313" key="9">
    <source>
        <dbReference type="EMBL" id="SFL89073.1"/>
    </source>
</evidence>
<evidence type="ECO:0000256" key="5">
    <source>
        <dbReference type="ARBA" id="ARBA00022801"/>
    </source>
</evidence>